<sequence>MSGFEIVGVISGSATLAGVSLKIIHHLRAFVARAKDAHNVAKDLQEKIEQIHACSQTVEVTSSRRGKHFRVERPGRAERDLWEGIKRSLGQCQRVLTKFEGALRGLKCGKAELSWLEKGLLQLKLDNSDPEIRRLENKIDTHLQTLQISILCVQILAATAHHDEIKTILAGHTTTLERLDELLQSGRIHVKEARRDTTFLLQHGRGEASRSSFFDVDDFSSMSEDACQSDDPEKELNAIKNMEKVLEVATDVRAISIYDAESVRGTLSDATDRHSLMSGTTGYGSTISFDRRQDLLYPSRDDSLPDPTPDFDDTMPREVLEALIERFKTQVRLECLAGHYHQAEQNQQEAIRHLEELQSGYDVPFEDFHPMQSMLAQIYLEQDKVEEAEKILHDKNTGKLKPRVTAVARAATMPESDTRQASALDYYLLAQVNHRKHLRENSKQDTRYLEDAEKYAKRAFKRGVEAGDTSDPTFVKSVKLLIQIYDDRNKMLHAKTFRELYLQQPEDLRPPPSPLSSTRSLSITQQITPTISSNASLNTVIHKDNNGTPSDLISAITDGRDDLIDDMLQQQAAEIETSRNGKTAVMHAVDRNNEKAIRKLHSAGAQLNQALFYAVRCGNADMTKLLLSLDADKEARNQSGSTPLLVAARGKHPSVVEELLNEGVDVDARDRAGWTAVHYAALSGNVDVMRTLLEPRQRAKMVNKDAVCPAGKTALHYLAESGKIPVAEVLLEHGANAELKDDTASGRTPLYLAVERRKYEFVRMLIERGVTVQYETLPKTSQEIRNLLAQAERAIPAPERRDSSGTTTSHFTLDVLGRYVCGTFDEILANPDHTAREDAHLDPAGEMRPFGFIIVGGGTSGSALAEHLWFRSTGSSKRIPVLKAGPFLIPEHQQNLPSLGLGETPASVWPPTVLKELNDKKLSNGDNGYFRQSGQQLGVTTTTDFIFGGLHAPLREQLYTALDSQKAVEATPLASLPDAPPEFRDKVKLEAPLAVQARPEHTGFFPMNKFSTVPLLIKAARGTSRESNGDDVRKRFMFVPRCHVKRVSVKNPARGTPVASGCKVIIALGAIESTRLTLLSFGEDGRIGSNLMAHLRSNIDFQISRTAFTGLPPAIKALQSSSLLVRGQRKFNKPHGTDHGTVDHFHLQITASGLRNAASPDSEVELFQTVSDMDTITSISSLPIRKPSTPSVALERCKPTIQTAT</sequence>
<name>A0ACC2Z5V4_9PEZI</name>
<accession>A0ACC2Z5V4</accession>
<evidence type="ECO:0000313" key="2">
    <source>
        <dbReference type="Proteomes" id="UP001172680"/>
    </source>
</evidence>
<reference evidence="1" key="1">
    <citation type="submission" date="2022-10" db="EMBL/GenBank/DDBJ databases">
        <title>Culturing micro-colonial fungi from biological soil crusts in the Mojave desert and describing Neophaeococcomyces mojavensis, and introducing the new genera and species Taxawa tesnikishii.</title>
        <authorList>
            <person name="Kurbessoian T."/>
            <person name="Stajich J.E."/>
        </authorList>
    </citation>
    <scope>NUCLEOTIDE SEQUENCE</scope>
    <source>
        <strain evidence="1">JES_115</strain>
    </source>
</reference>
<organism evidence="1 2">
    <name type="scientific">Coniosporium tulheliwenetii</name>
    <dbReference type="NCBI Taxonomy" id="3383036"/>
    <lineage>
        <taxon>Eukaryota</taxon>
        <taxon>Fungi</taxon>
        <taxon>Dikarya</taxon>
        <taxon>Ascomycota</taxon>
        <taxon>Pezizomycotina</taxon>
        <taxon>Dothideomycetes</taxon>
        <taxon>Dothideomycetes incertae sedis</taxon>
        <taxon>Coniosporium</taxon>
    </lineage>
</organism>
<dbReference type="Proteomes" id="UP001172680">
    <property type="component" value="Unassembled WGS sequence"/>
</dbReference>
<dbReference type="EMBL" id="JAPDRP010000012">
    <property type="protein sequence ID" value="KAJ9643120.1"/>
    <property type="molecule type" value="Genomic_DNA"/>
</dbReference>
<protein>
    <submittedName>
        <fullName evidence="1">Uncharacterized protein</fullName>
    </submittedName>
</protein>
<proteinExistence type="predicted"/>
<gene>
    <name evidence="1" type="ORF">H2199_004644</name>
</gene>
<evidence type="ECO:0000313" key="1">
    <source>
        <dbReference type="EMBL" id="KAJ9643120.1"/>
    </source>
</evidence>
<keyword evidence="2" id="KW-1185">Reference proteome</keyword>
<comment type="caution">
    <text evidence="1">The sequence shown here is derived from an EMBL/GenBank/DDBJ whole genome shotgun (WGS) entry which is preliminary data.</text>
</comment>